<evidence type="ECO:0000256" key="2">
    <source>
        <dbReference type="ARBA" id="ARBA00023125"/>
    </source>
</evidence>
<dbReference type="Pfam" id="PF01638">
    <property type="entry name" value="HxlR"/>
    <property type="match status" value="1"/>
</dbReference>
<dbReference type="Proteomes" id="UP000461880">
    <property type="component" value="Unassembled WGS sequence"/>
</dbReference>
<comment type="caution">
    <text evidence="5">The sequence shown here is derived from an EMBL/GenBank/DDBJ whole genome shotgun (WGS) entry which is preliminary data.</text>
</comment>
<evidence type="ECO:0000256" key="3">
    <source>
        <dbReference type="ARBA" id="ARBA00023163"/>
    </source>
</evidence>
<keyword evidence="2" id="KW-0238">DNA-binding</keyword>
<keyword evidence="1" id="KW-0805">Transcription regulation</keyword>
<sequence>MNQNDVEQMNCPLQVTQELIGGKYKVSILFHLMEGRKRFSQLKKDIPQASGKMLSQQLKEMISDGLISKTVYPTVPVTTEYELTPYGKTLCPIVVAMYRWGEVFFNAQKRTWTCSDADVDAWAEKNAVSEEEAASIISAQAEAMKENH</sequence>
<organism evidence="5 6">
    <name type="scientific">Stecheria intestinalis</name>
    <dbReference type="NCBI Taxonomy" id="2606630"/>
    <lineage>
        <taxon>Bacteria</taxon>
        <taxon>Bacillati</taxon>
        <taxon>Bacillota</taxon>
        <taxon>Erysipelotrichia</taxon>
        <taxon>Erysipelotrichales</taxon>
        <taxon>Erysipelotrichaceae</taxon>
        <taxon>Stecheria</taxon>
    </lineage>
</organism>
<keyword evidence="6" id="KW-1185">Reference proteome</keyword>
<dbReference type="GO" id="GO:0003677">
    <property type="term" value="F:DNA binding"/>
    <property type="evidence" value="ECO:0007669"/>
    <property type="project" value="UniProtKB-KW"/>
</dbReference>
<proteinExistence type="predicted"/>
<evidence type="ECO:0000313" key="6">
    <source>
        <dbReference type="Proteomes" id="UP000461880"/>
    </source>
</evidence>
<evidence type="ECO:0000256" key="1">
    <source>
        <dbReference type="ARBA" id="ARBA00023015"/>
    </source>
</evidence>
<dbReference type="RefSeq" id="WP_154502127.1">
    <property type="nucleotide sequence ID" value="NZ_VUMN01000001.1"/>
</dbReference>
<dbReference type="EMBL" id="VUMN01000001">
    <property type="protein sequence ID" value="MSS57421.1"/>
    <property type="molecule type" value="Genomic_DNA"/>
</dbReference>
<keyword evidence="3" id="KW-0804">Transcription</keyword>
<dbReference type="Gene3D" id="1.10.10.10">
    <property type="entry name" value="Winged helix-like DNA-binding domain superfamily/Winged helix DNA-binding domain"/>
    <property type="match status" value="1"/>
</dbReference>
<evidence type="ECO:0000313" key="5">
    <source>
        <dbReference type="EMBL" id="MSS57421.1"/>
    </source>
</evidence>
<dbReference type="PANTHER" id="PTHR33204:SF29">
    <property type="entry name" value="TRANSCRIPTIONAL REGULATOR"/>
    <property type="match status" value="1"/>
</dbReference>
<dbReference type="InterPro" id="IPR036390">
    <property type="entry name" value="WH_DNA-bd_sf"/>
</dbReference>
<dbReference type="PROSITE" id="PS51118">
    <property type="entry name" value="HTH_HXLR"/>
    <property type="match status" value="1"/>
</dbReference>
<protein>
    <submittedName>
        <fullName evidence="5">Helix-turn-helix transcriptional regulator</fullName>
    </submittedName>
</protein>
<feature type="domain" description="HTH hxlR-type" evidence="4">
    <location>
        <begin position="11"/>
        <end position="109"/>
    </location>
</feature>
<reference evidence="5 6" key="1">
    <citation type="submission" date="2019-08" db="EMBL/GenBank/DDBJ databases">
        <title>In-depth cultivation of the pig gut microbiome towards novel bacterial diversity and tailored functional studies.</title>
        <authorList>
            <person name="Wylensek D."/>
            <person name="Hitch T.C.A."/>
            <person name="Clavel T."/>
        </authorList>
    </citation>
    <scope>NUCLEOTIDE SEQUENCE [LARGE SCALE GENOMIC DNA]</scope>
    <source>
        <strain evidence="5 6">Oil+RF-744-GAM-WT-6</strain>
    </source>
</reference>
<name>A0A7X2NQE1_9FIRM</name>
<evidence type="ECO:0000259" key="4">
    <source>
        <dbReference type="PROSITE" id="PS51118"/>
    </source>
</evidence>
<dbReference type="SUPFAM" id="SSF46785">
    <property type="entry name" value="Winged helix' DNA-binding domain"/>
    <property type="match status" value="1"/>
</dbReference>
<accession>A0A7X2NQE1</accession>
<dbReference type="InterPro" id="IPR036388">
    <property type="entry name" value="WH-like_DNA-bd_sf"/>
</dbReference>
<dbReference type="AlphaFoldDB" id="A0A7X2NQE1"/>
<dbReference type="InterPro" id="IPR002577">
    <property type="entry name" value="HTH_HxlR"/>
</dbReference>
<dbReference type="PANTHER" id="PTHR33204">
    <property type="entry name" value="TRANSCRIPTIONAL REGULATOR, MARR FAMILY"/>
    <property type="match status" value="1"/>
</dbReference>
<gene>
    <name evidence="5" type="ORF">FYJ51_00650</name>
</gene>